<protein>
    <recommendedName>
        <fullName evidence="2">Carbohydrate-binding domain-containing protein</fullName>
    </recommendedName>
</protein>
<evidence type="ECO:0000313" key="1">
    <source>
        <dbReference type="EMBL" id="MPM46018.1"/>
    </source>
</evidence>
<gene>
    <name evidence="1" type="ORF">SDC9_92712</name>
</gene>
<evidence type="ECO:0008006" key="2">
    <source>
        <dbReference type="Google" id="ProtNLM"/>
    </source>
</evidence>
<sequence>MTLSCGSTAFAAVFEHNIDDGDLKVTSDNCNADGYLVYSLSGHKSNHKIIVNGAKTTITLDSVKIETTDGKSAIDIGDDADVELIISGVNSLTVNNTVTGYGTDAGIHISGGSLTISGTDADDDTLVINTGLNGAAIGSNGVDPNFDKTWGEDFTGTIVIDSGVTVNANSKYASGIGSGSMADMSGEITVNGGTVNTNSEWASGIGSGVRGKMSGDITVNGGTVNANCVYDSSGIGSGYHGEMNGDITINGGDITAKSEHYGAGIGCGASGDMSGTITINGGNVIAESGYDGAGIGTGDANFGEKIYDMSGQININGGIVTATSANGQVGIGAGSGSIASGDITIHGDTVITLGDDNAIGAKGESEGTIYIYKGAVINGITVSDSDELKDAGILNDNMGAEIVENTSTYSLGKLNNVSRINAAKAGDTVYVYESELSKGKLPYYVLEALAKSDNVTLVVVGENGETAEIKSSSVPEKGKNAFFTIDELLEMVK</sequence>
<comment type="caution">
    <text evidence="1">The sequence shown here is derived from an EMBL/GenBank/DDBJ whole genome shotgun (WGS) entry which is preliminary data.</text>
</comment>
<reference evidence="1" key="1">
    <citation type="submission" date="2019-08" db="EMBL/GenBank/DDBJ databases">
        <authorList>
            <person name="Kucharzyk K."/>
            <person name="Murdoch R.W."/>
            <person name="Higgins S."/>
            <person name="Loffler F."/>
        </authorList>
    </citation>
    <scope>NUCLEOTIDE SEQUENCE</scope>
</reference>
<dbReference type="AlphaFoldDB" id="A0A644ZZY5"/>
<dbReference type="Pfam" id="PF18889">
    <property type="entry name" value="Beta_helix_3"/>
    <property type="match status" value="5"/>
</dbReference>
<name>A0A644ZZY5_9ZZZZ</name>
<accession>A0A644ZZY5</accession>
<organism evidence="1">
    <name type="scientific">bioreactor metagenome</name>
    <dbReference type="NCBI Taxonomy" id="1076179"/>
    <lineage>
        <taxon>unclassified sequences</taxon>
        <taxon>metagenomes</taxon>
        <taxon>ecological metagenomes</taxon>
    </lineage>
</organism>
<proteinExistence type="predicted"/>
<dbReference type="EMBL" id="VSSQ01011108">
    <property type="protein sequence ID" value="MPM46018.1"/>
    <property type="molecule type" value="Genomic_DNA"/>
</dbReference>